<feature type="chain" id="PRO_5030873363" description="SEA domain-containing protein" evidence="3">
    <location>
        <begin position="25"/>
        <end position="440"/>
    </location>
</feature>
<name>A0A7S0XMY3_9EUKA</name>
<feature type="region of interest" description="Disordered" evidence="1">
    <location>
        <begin position="345"/>
        <end position="440"/>
    </location>
</feature>
<protein>
    <recommendedName>
        <fullName evidence="5">SEA domain-containing protein</fullName>
    </recommendedName>
</protein>
<evidence type="ECO:0000256" key="3">
    <source>
        <dbReference type="SAM" id="SignalP"/>
    </source>
</evidence>
<feature type="transmembrane region" description="Helical" evidence="2">
    <location>
        <begin position="231"/>
        <end position="256"/>
    </location>
</feature>
<sequence>MHIQHSPLLAIVLVFCLHMHATQSQTESDLNATFAPNVTDDIEISSTMLYTTDLDVSTDSPTVEPTNSPTLTTTTTILTTDLDTTDAPKFTLVATLALSLQDNNATVQQLRDIIREVVEEQLDEDAFIVSISAPQFVAVDDADTVRRRRRLLAAYTAEFEVVIGVDDEDNAVVLAQTLESDEFKQELATVVRDEYGGTVTVTASSAVISSTGDDDGESPVIWQPWTYGDSLIHWILFGLVCVVLLVCLVLLVYGCCKCRRATAERRRSRYQAGDVLFTPAKKDQKHETAFNSDLNNAIQMHNRSSWLKKSSSKKGPAPTKSTSNNSLDLNETDVNTAFDMNFDEVGSSKNSGKHTTTATAAAAASDGGDAKTGSATQAQAAGDTQKAAAATKKSRKLSEKSESDTTPGGPDAIDEDDEENVPPPPQPPVKVHDMNDEDLL</sequence>
<feature type="signal peptide" evidence="3">
    <location>
        <begin position="1"/>
        <end position="24"/>
    </location>
</feature>
<evidence type="ECO:0000256" key="1">
    <source>
        <dbReference type="SAM" id="MobiDB-lite"/>
    </source>
</evidence>
<keyword evidence="3" id="KW-0732">Signal</keyword>
<gene>
    <name evidence="4" type="ORF">EMAR1385_LOCUS434</name>
</gene>
<feature type="region of interest" description="Disordered" evidence="1">
    <location>
        <begin position="305"/>
        <end position="329"/>
    </location>
</feature>
<evidence type="ECO:0000313" key="4">
    <source>
        <dbReference type="EMBL" id="CAD8731555.1"/>
    </source>
</evidence>
<keyword evidence="2" id="KW-0812">Transmembrane</keyword>
<feature type="compositionally biased region" description="Polar residues" evidence="1">
    <location>
        <begin position="319"/>
        <end position="329"/>
    </location>
</feature>
<evidence type="ECO:0000256" key="2">
    <source>
        <dbReference type="SAM" id="Phobius"/>
    </source>
</evidence>
<keyword evidence="2" id="KW-1133">Transmembrane helix</keyword>
<proteinExistence type="predicted"/>
<feature type="compositionally biased region" description="Low complexity" evidence="1">
    <location>
        <begin position="353"/>
        <end position="391"/>
    </location>
</feature>
<organism evidence="4">
    <name type="scientific">Elphidium margaritaceum</name>
    <dbReference type="NCBI Taxonomy" id="933848"/>
    <lineage>
        <taxon>Eukaryota</taxon>
        <taxon>Sar</taxon>
        <taxon>Rhizaria</taxon>
        <taxon>Retaria</taxon>
        <taxon>Foraminifera</taxon>
        <taxon>Rotaliida</taxon>
        <taxon>Elphidiidae</taxon>
        <taxon>Elphidium</taxon>
    </lineage>
</organism>
<dbReference type="AlphaFoldDB" id="A0A7S0XMY3"/>
<accession>A0A7S0XMY3</accession>
<dbReference type="EMBL" id="HBFI01000602">
    <property type="protein sequence ID" value="CAD8731555.1"/>
    <property type="molecule type" value="Transcribed_RNA"/>
</dbReference>
<reference evidence="4" key="1">
    <citation type="submission" date="2021-01" db="EMBL/GenBank/DDBJ databases">
        <authorList>
            <person name="Corre E."/>
            <person name="Pelletier E."/>
            <person name="Niang G."/>
            <person name="Scheremetjew M."/>
            <person name="Finn R."/>
            <person name="Kale V."/>
            <person name="Holt S."/>
            <person name="Cochrane G."/>
            <person name="Meng A."/>
            <person name="Brown T."/>
            <person name="Cohen L."/>
        </authorList>
    </citation>
    <scope>NUCLEOTIDE SEQUENCE</scope>
</reference>
<evidence type="ECO:0008006" key="5">
    <source>
        <dbReference type="Google" id="ProtNLM"/>
    </source>
</evidence>
<keyword evidence="2" id="KW-0472">Membrane</keyword>